<accession>A0A382DPY9</accession>
<evidence type="ECO:0000313" key="2">
    <source>
        <dbReference type="EMBL" id="SVB39713.1"/>
    </source>
</evidence>
<proteinExistence type="predicted"/>
<organism evidence="2">
    <name type="scientific">marine metagenome</name>
    <dbReference type="NCBI Taxonomy" id="408172"/>
    <lineage>
        <taxon>unclassified sequences</taxon>
        <taxon>metagenomes</taxon>
        <taxon>ecological metagenomes</taxon>
    </lineage>
</organism>
<dbReference type="Pfam" id="PF05239">
    <property type="entry name" value="PRC"/>
    <property type="match status" value="1"/>
</dbReference>
<sequence length="86" mass="9525">MLITKNLNSVNGIEVYTDSGEFFGKIEEAILHSNKIDSWRVRATSKSYLSKAMPSAKGVILPHHHVKAIGDIMLISRAAAPAYREE</sequence>
<feature type="domain" description="PRC-barrel" evidence="1">
    <location>
        <begin position="7"/>
        <end position="76"/>
    </location>
</feature>
<reference evidence="2" key="1">
    <citation type="submission" date="2018-05" db="EMBL/GenBank/DDBJ databases">
        <authorList>
            <person name="Lanie J.A."/>
            <person name="Ng W.-L."/>
            <person name="Kazmierczak K.M."/>
            <person name="Andrzejewski T.M."/>
            <person name="Davidsen T.M."/>
            <person name="Wayne K.J."/>
            <person name="Tettelin H."/>
            <person name="Glass J.I."/>
            <person name="Rusch D."/>
            <person name="Podicherti R."/>
            <person name="Tsui H.-C.T."/>
            <person name="Winkler M.E."/>
        </authorList>
    </citation>
    <scope>NUCLEOTIDE SEQUENCE</scope>
</reference>
<dbReference type="InterPro" id="IPR011033">
    <property type="entry name" value="PRC_barrel-like_sf"/>
</dbReference>
<name>A0A382DPY9_9ZZZZ</name>
<gene>
    <name evidence="2" type="ORF">METZ01_LOCUS192567</name>
</gene>
<dbReference type="Gene3D" id="2.30.30.240">
    <property type="entry name" value="PRC-barrel domain"/>
    <property type="match status" value="1"/>
</dbReference>
<dbReference type="SUPFAM" id="SSF50346">
    <property type="entry name" value="PRC-barrel domain"/>
    <property type="match status" value="1"/>
</dbReference>
<evidence type="ECO:0000259" key="1">
    <source>
        <dbReference type="Pfam" id="PF05239"/>
    </source>
</evidence>
<dbReference type="AlphaFoldDB" id="A0A382DPY9"/>
<dbReference type="EMBL" id="UINC01040191">
    <property type="protein sequence ID" value="SVB39713.1"/>
    <property type="molecule type" value="Genomic_DNA"/>
</dbReference>
<dbReference type="InterPro" id="IPR027275">
    <property type="entry name" value="PRC-brl_dom"/>
</dbReference>
<protein>
    <recommendedName>
        <fullName evidence="1">PRC-barrel domain-containing protein</fullName>
    </recommendedName>
</protein>